<dbReference type="EMBL" id="JBHSWU010000826">
    <property type="protein sequence ID" value="MFC6725999.1"/>
    <property type="molecule type" value="Genomic_DNA"/>
</dbReference>
<accession>A0ABD5S2T4</accession>
<proteinExistence type="predicted"/>
<dbReference type="SUPFAM" id="SSF56059">
    <property type="entry name" value="Glutathione synthetase ATP-binding domain-like"/>
    <property type="match status" value="1"/>
</dbReference>
<feature type="domain" description="Alpha-L-glutamate ligase-related protein ATP-grasp" evidence="1">
    <location>
        <begin position="28"/>
        <end position="231"/>
    </location>
</feature>
<evidence type="ECO:0000259" key="1">
    <source>
        <dbReference type="Pfam" id="PF14397"/>
    </source>
</evidence>
<gene>
    <name evidence="2" type="ORF">ACFQE1_16835</name>
</gene>
<dbReference type="Pfam" id="PF14397">
    <property type="entry name" value="ATPgrasp_ST"/>
    <property type="match status" value="1"/>
</dbReference>
<sequence length="251" mass="27714">SALGDAAAGSTAGGRTRASEWVLDLLDRQGVLVLKPTYGYGGDGVFVCRRRSGGDYSVNGESRPRSDVATLVDDLRDYLVWEFVEQASYAERIFPGSVNTLRVLTLWDYEAGEPFVAGAVHRFGSRRSAPVDNWSLGGLSAEIRDDGTLSEAARWGSAAGRVDWHAAHPDTEARIEGESVPNWNAVRDRVLEMAATFPYLPRIGWDIVLTPDGRSVVLEINTHPGVETLQVHRPLLADHRTRRFYEYHGYA</sequence>
<protein>
    <submittedName>
        <fullName evidence="2">Sugar-transfer associated ATP-grasp domain-containing protein</fullName>
    </submittedName>
</protein>
<dbReference type="InterPro" id="IPR039523">
    <property type="entry name" value="RimK-rel_E_lig_ATP-grasp"/>
</dbReference>
<dbReference type="Proteomes" id="UP001596328">
    <property type="component" value="Unassembled WGS sequence"/>
</dbReference>
<feature type="non-terminal residue" evidence="2">
    <location>
        <position position="1"/>
    </location>
</feature>
<name>A0ABD5S2T4_9EURY</name>
<evidence type="ECO:0000313" key="3">
    <source>
        <dbReference type="Proteomes" id="UP001596328"/>
    </source>
</evidence>
<reference evidence="2 3" key="1">
    <citation type="journal article" date="2019" name="Int. J. Syst. Evol. Microbiol.">
        <title>The Global Catalogue of Microorganisms (GCM) 10K type strain sequencing project: providing services to taxonomists for standard genome sequencing and annotation.</title>
        <authorList>
            <consortium name="The Broad Institute Genomics Platform"/>
            <consortium name="The Broad Institute Genome Sequencing Center for Infectious Disease"/>
            <person name="Wu L."/>
            <person name="Ma J."/>
        </authorList>
    </citation>
    <scope>NUCLEOTIDE SEQUENCE [LARGE SCALE GENOMIC DNA]</scope>
    <source>
        <strain evidence="2 3">NBRC 111368</strain>
    </source>
</reference>
<organism evidence="2 3">
    <name type="scientific">Halobium palmae</name>
    <dbReference type="NCBI Taxonomy" id="1776492"/>
    <lineage>
        <taxon>Archaea</taxon>
        <taxon>Methanobacteriati</taxon>
        <taxon>Methanobacteriota</taxon>
        <taxon>Stenosarchaea group</taxon>
        <taxon>Halobacteria</taxon>
        <taxon>Halobacteriales</taxon>
        <taxon>Haloferacaceae</taxon>
        <taxon>Halobium</taxon>
    </lineage>
</organism>
<evidence type="ECO:0000313" key="2">
    <source>
        <dbReference type="EMBL" id="MFC6725999.1"/>
    </source>
</evidence>
<comment type="caution">
    <text evidence="2">The sequence shown here is derived from an EMBL/GenBank/DDBJ whole genome shotgun (WGS) entry which is preliminary data.</text>
</comment>
<dbReference type="AlphaFoldDB" id="A0ABD5S2T4"/>
<keyword evidence="3" id="KW-1185">Reference proteome</keyword>